<keyword evidence="2" id="KW-1185">Reference proteome</keyword>
<sequence>MVSLDKDDIFMTVVNRWRSLGGTVAAEKSSVKSIVEEGDETEFLNADWIYLTPGDGTLEQVKRPDCTRVLDATFGKPGREGIESWGDWEIYVDRVEKSESCRDLVDLTLAQIGAGCRVEYGDEDSSTMLGASAFMRRMEPTWDEVLDKMGRNLKPDLFGAENTEVKACVTFEEDGNEFVGLVDVVGEFMYVCSFCTS</sequence>
<gene>
    <name evidence="1" type="ORF">TrST_g6660</name>
</gene>
<protein>
    <submittedName>
        <fullName evidence="1">Uncharacterized protein</fullName>
    </submittedName>
</protein>
<organism evidence="1 2">
    <name type="scientific">Triparma strigata</name>
    <dbReference type="NCBI Taxonomy" id="1606541"/>
    <lineage>
        <taxon>Eukaryota</taxon>
        <taxon>Sar</taxon>
        <taxon>Stramenopiles</taxon>
        <taxon>Ochrophyta</taxon>
        <taxon>Bolidophyceae</taxon>
        <taxon>Parmales</taxon>
        <taxon>Triparmaceae</taxon>
        <taxon>Triparma</taxon>
    </lineage>
</organism>
<name>A0A9W7BL64_9STRA</name>
<evidence type="ECO:0000313" key="2">
    <source>
        <dbReference type="Proteomes" id="UP001165085"/>
    </source>
</evidence>
<evidence type="ECO:0000313" key="1">
    <source>
        <dbReference type="EMBL" id="GMH93251.1"/>
    </source>
</evidence>
<dbReference type="Proteomes" id="UP001165085">
    <property type="component" value="Unassembled WGS sequence"/>
</dbReference>
<dbReference type="OrthoDB" id="10339190at2759"/>
<accession>A0A9W7BL64</accession>
<reference evidence="2" key="1">
    <citation type="journal article" date="2023" name="Commun. Biol.">
        <title>Genome analysis of Parmales, the sister group of diatoms, reveals the evolutionary specialization of diatoms from phago-mixotrophs to photoautotrophs.</title>
        <authorList>
            <person name="Ban H."/>
            <person name="Sato S."/>
            <person name="Yoshikawa S."/>
            <person name="Yamada K."/>
            <person name="Nakamura Y."/>
            <person name="Ichinomiya M."/>
            <person name="Sato N."/>
            <person name="Blanc-Mathieu R."/>
            <person name="Endo H."/>
            <person name="Kuwata A."/>
            <person name="Ogata H."/>
        </authorList>
    </citation>
    <scope>NUCLEOTIDE SEQUENCE [LARGE SCALE GENOMIC DNA]</scope>
    <source>
        <strain evidence="2">NIES 3701</strain>
    </source>
</reference>
<proteinExistence type="predicted"/>
<comment type="caution">
    <text evidence="1">The sequence shown here is derived from an EMBL/GenBank/DDBJ whole genome shotgun (WGS) entry which is preliminary data.</text>
</comment>
<dbReference type="AlphaFoldDB" id="A0A9W7BL64"/>
<dbReference type="EMBL" id="BRXY01000410">
    <property type="protein sequence ID" value="GMH93251.1"/>
    <property type="molecule type" value="Genomic_DNA"/>
</dbReference>